<protein>
    <submittedName>
        <fullName evidence="1">Uncharacterized protein</fullName>
    </submittedName>
</protein>
<name>A0AAV4V1A7_9ARAC</name>
<evidence type="ECO:0000313" key="1">
    <source>
        <dbReference type="EMBL" id="GIY63659.1"/>
    </source>
</evidence>
<dbReference type="AlphaFoldDB" id="A0AAV4V1A7"/>
<dbReference type="Proteomes" id="UP001054837">
    <property type="component" value="Unassembled WGS sequence"/>
</dbReference>
<accession>A0AAV4V1A7</accession>
<reference evidence="1 2" key="1">
    <citation type="submission" date="2021-06" db="EMBL/GenBank/DDBJ databases">
        <title>Caerostris darwini draft genome.</title>
        <authorList>
            <person name="Kono N."/>
            <person name="Arakawa K."/>
        </authorList>
    </citation>
    <scope>NUCLEOTIDE SEQUENCE [LARGE SCALE GENOMIC DNA]</scope>
</reference>
<organism evidence="1 2">
    <name type="scientific">Caerostris darwini</name>
    <dbReference type="NCBI Taxonomy" id="1538125"/>
    <lineage>
        <taxon>Eukaryota</taxon>
        <taxon>Metazoa</taxon>
        <taxon>Ecdysozoa</taxon>
        <taxon>Arthropoda</taxon>
        <taxon>Chelicerata</taxon>
        <taxon>Arachnida</taxon>
        <taxon>Araneae</taxon>
        <taxon>Araneomorphae</taxon>
        <taxon>Entelegynae</taxon>
        <taxon>Araneoidea</taxon>
        <taxon>Araneidae</taxon>
        <taxon>Caerostris</taxon>
    </lineage>
</organism>
<proteinExistence type="predicted"/>
<keyword evidence="2" id="KW-1185">Reference proteome</keyword>
<evidence type="ECO:0000313" key="2">
    <source>
        <dbReference type="Proteomes" id="UP001054837"/>
    </source>
</evidence>
<sequence>MKQTQNHPSSPAFIHLLLGYLDAISIPPLPQTIPRLKSLDFRPRNYPVIIPVPPYLCPEDFSFRIPGYRTLRSHSSLPGLSEINDPRTGRYIAPGAPRRPFYETVPHLFIAPDAGD</sequence>
<comment type="caution">
    <text evidence="1">The sequence shown here is derived from an EMBL/GenBank/DDBJ whole genome shotgun (WGS) entry which is preliminary data.</text>
</comment>
<dbReference type="EMBL" id="BPLQ01012203">
    <property type="protein sequence ID" value="GIY63659.1"/>
    <property type="molecule type" value="Genomic_DNA"/>
</dbReference>
<gene>
    <name evidence="1" type="ORF">CDAR_480281</name>
</gene>